<keyword evidence="2 6" id="KW-0812">Transmembrane</keyword>
<dbReference type="Proteomes" id="UP000076038">
    <property type="component" value="Chromosome"/>
</dbReference>
<evidence type="ECO:0000256" key="2">
    <source>
        <dbReference type="ARBA" id="ARBA00022692"/>
    </source>
</evidence>
<evidence type="ECO:0000313" key="7">
    <source>
        <dbReference type="EMBL" id="AMY25151.1"/>
    </source>
</evidence>
<dbReference type="InterPro" id="IPR007343">
    <property type="entry name" value="Uncharacterised_pept_Zn_put"/>
</dbReference>
<evidence type="ECO:0008006" key="9">
    <source>
        <dbReference type="Google" id="ProtNLM"/>
    </source>
</evidence>
<protein>
    <recommendedName>
        <fullName evidence="9">Neutral zinc metallopeptidase</fullName>
    </recommendedName>
</protein>
<dbReference type="SUPFAM" id="SSF55486">
    <property type="entry name" value="Metalloproteases ('zincins'), catalytic domain"/>
    <property type="match status" value="1"/>
</dbReference>
<dbReference type="GO" id="GO:0016020">
    <property type="term" value="C:membrane"/>
    <property type="evidence" value="ECO:0007669"/>
    <property type="project" value="UniProtKB-SubCell"/>
</dbReference>
<dbReference type="KEGG" id="rhs:A3Q41_03869"/>
<evidence type="ECO:0000256" key="1">
    <source>
        <dbReference type="ARBA" id="ARBA00004167"/>
    </source>
</evidence>
<dbReference type="PANTHER" id="PTHR30168">
    <property type="entry name" value="PUTATIVE MEMBRANE PROTEIN YPFJ"/>
    <property type="match status" value="1"/>
</dbReference>
<name>A0A143QQ98_RHOFA</name>
<feature type="region of interest" description="Disordered" evidence="5">
    <location>
        <begin position="1"/>
        <end position="50"/>
    </location>
</feature>
<dbReference type="AlphaFoldDB" id="A0A143QQ98"/>
<evidence type="ECO:0000313" key="8">
    <source>
        <dbReference type="Proteomes" id="UP000076038"/>
    </source>
</evidence>
<gene>
    <name evidence="7" type="ORF">A3Q41_03869</name>
</gene>
<organism evidence="7 8">
    <name type="scientific">Rhodococcoides fascians</name>
    <name type="common">Rhodococcus fascians</name>
    <dbReference type="NCBI Taxonomy" id="1828"/>
    <lineage>
        <taxon>Bacteria</taxon>
        <taxon>Bacillati</taxon>
        <taxon>Actinomycetota</taxon>
        <taxon>Actinomycetes</taxon>
        <taxon>Mycobacteriales</taxon>
        <taxon>Nocardiaceae</taxon>
        <taxon>Rhodococcoides</taxon>
    </lineage>
</organism>
<evidence type="ECO:0000256" key="3">
    <source>
        <dbReference type="ARBA" id="ARBA00022989"/>
    </source>
</evidence>
<reference evidence="8" key="2">
    <citation type="submission" date="2016-04" db="EMBL/GenBank/DDBJ databases">
        <title>Complete Genome and Plasmid Sequences for Rhodococcus fascians D188 and Draft Sequences for Rhodococcus spp. Isolates PBTS 1 and PBTS 2.</title>
        <authorList>
            <person name="Stamer R."/>
            <person name="Vereecke D."/>
            <person name="Zhang Y."/>
            <person name="Schilkey F."/>
            <person name="Devitt N."/>
            <person name="Randall J."/>
        </authorList>
    </citation>
    <scope>NUCLEOTIDE SEQUENCE [LARGE SCALE GENOMIC DNA]</scope>
    <source>
        <strain evidence="8">PBTS2</strain>
    </source>
</reference>
<sequence length="334" mass="34052">MPSRHAKLRPTVAASVRTADAGSAEGNSNMTFREGSQTTPGRVSVGGGGGGGGRGKLAIGGGAGGLVIIVLALLFGGDPGAILNQISGGDSSAGQNGSGTSGTLDCDVADANSDVDCRIDFTVGSLDTVWESQLQVQTGVAYVQPGVNLFSGATNTGCGNATSAVGPFYCPADSTAYFDTSFFQVLVDQFGSSGGPLAQEYVVAHEIGHHIQNQLGDIGRAQQDPQGPESGGVRVELQADCYAGIWAHYAAETVDPKSGVPFLEPLTSAQIDDALSAASSVGDDRIQQASTGRVNPEGWTHGSSAQRQAWFSTGYETGQVAACDTFSARDLDNP</sequence>
<evidence type="ECO:0000256" key="5">
    <source>
        <dbReference type="SAM" id="MobiDB-lite"/>
    </source>
</evidence>
<proteinExistence type="predicted"/>
<feature type="compositionally biased region" description="Polar residues" evidence="5">
    <location>
        <begin position="25"/>
        <end position="41"/>
    </location>
</feature>
<reference evidence="7 8" key="1">
    <citation type="journal article" date="2016" name="Genome Announc.">
        <title>Complete Genome and Plasmid Sequences for Rhodococcus fascians D188 and Draft Sequences for Rhodococcus Isolates PBTS 1 and PBTS 2.</title>
        <authorList>
            <person name="Stamler R.A."/>
            <person name="Vereecke D."/>
            <person name="Zhang Y."/>
            <person name="Schilkey F."/>
            <person name="Devitt N."/>
            <person name="Randall J.J."/>
        </authorList>
    </citation>
    <scope>NUCLEOTIDE SEQUENCE [LARGE SCALE GENOMIC DNA]</scope>
    <source>
        <strain evidence="7 8">PBTS2</strain>
    </source>
</reference>
<dbReference type="EMBL" id="CP015220">
    <property type="protein sequence ID" value="AMY25151.1"/>
    <property type="molecule type" value="Genomic_DNA"/>
</dbReference>
<keyword evidence="4 6" id="KW-0472">Membrane</keyword>
<evidence type="ECO:0000256" key="4">
    <source>
        <dbReference type="ARBA" id="ARBA00023136"/>
    </source>
</evidence>
<dbReference type="PANTHER" id="PTHR30168:SF0">
    <property type="entry name" value="INNER MEMBRANE PROTEIN"/>
    <property type="match status" value="1"/>
</dbReference>
<evidence type="ECO:0000256" key="6">
    <source>
        <dbReference type="SAM" id="Phobius"/>
    </source>
</evidence>
<feature type="region of interest" description="Disordered" evidence="5">
    <location>
        <begin position="280"/>
        <end position="302"/>
    </location>
</feature>
<keyword evidence="8" id="KW-1185">Reference proteome</keyword>
<comment type="subcellular location">
    <subcellularLocation>
        <location evidence="1">Membrane</location>
        <topology evidence="1">Single-pass membrane protein</topology>
    </subcellularLocation>
</comment>
<dbReference type="PATRIC" id="fig|1653479.3.peg.3920"/>
<keyword evidence="3 6" id="KW-1133">Transmembrane helix</keyword>
<accession>A0A143QQ98</accession>
<dbReference type="Pfam" id="PF04228">
    <property type="entry name" value="Zn_peptidase"/>
    <property type="match status" value="1"/>
</dbReference>
<feature type="transmembrane region" description="Helical" evidence="6">
    <location>
        <begin position="57"/>
        <end position="77"/>
    </location>
</feature>